<dbReference type="Pfam" id="PF00155">
    <property type="entry name" value="Aminotran_1_2"/>
    <property type="match status" value="1"/>
</dbReference>
<dbReference type="CDD" id="cd00609">
    <property type="entry name" value="AAT_like"/>
    <property type="match status" value="1"/>
</dbReference>
<dbReference type="PANTHER" id="PTHR42885:SF1">
    <property type="entry name" value="THREONINE-PHOSPHATE DECARBOXYLASE"/>
    <property type="match status" value="1"/>
</dbReference>
<feature type="region of interest" description="Disordered" evidence="3">
    <location>
        <begin position="1"/>
        <end position="36"/>
    </location>
</feature>
<dbReference type="SUPFAM" id="SSF53383">
    <property type="entry name" value="PLP-dependent transferases"/>
    <property type="match status" value="1"/>
</dbReference>
<comment type="cofactor">
    <cofactor evidence="1">
        <name>pyridoxal 5'-phosphate</name>
        <dbReference type="ChEBI" id="CHEBI:597326"/>
    </cofactor>
</comment>
<dbReference type="EMBL" id="JAZGJQ010000001">
    <property type="protein sequence ID" value="MEE6146446.1"/>
    <property type="molecule type" value="Genomic_DNA"/>
</dbReference>
<dbReference type="Gene3D" id="3.40.640.10">
    <property type="entry name" value="Type I PLP-dependent aspartate aminotransferase-like (Major domain)"/>
    <property type="match status" value="1"/>
</dbReference>
<evidence type="ECO:0000256" key="2">
    <source>
        <dbReference type="ARBA" id="ARBA00022898"/>
    </source>
</evidence>
<protein>
    <submittedName>
        <fullName evidence="5">Histidinol-phosphate transaminase</fullName>
        <ecNumber evidence="5">2.6.1.9</ecNumber>
    </submittedName>
</protein>
<comment type="caution">
    <text evidence="5">The sequence shown here is derived from an EMBL/GenBank/DDBJ whole genome shotgun (WGS) entry which is preliminary data.</text>
</comment>
<evidence type="ECO:0000259" key="4">
    <source>
        <dbReference type="Pfam" id="PF00155"/>
    </source>
</evidence>
<feature type="compositionally biased region" description="Basic and acidic residues" evidence="3">
    <location>
        <begin position="25"/>
        <end position="36"/>
    </location>
</feature>
<dbReference type="RefSeq" id="WP_330957212.1">
    <property type="nucleotide sequence ID" value="NZ_JAZGJQ010000001.1"/>
</dbReference>
<dbReference type="PANTHER" id="PTHR42885">
    <property type="entry name" value="HISTIDINOL-PHOSPHATE AMINOTRANSFERASE-RELATED"/>
    <property type="match status" value="1"/>
</dbReference>
<feature type="compositionally biased region" description="Basic and acidic residues" evidence="3">
    <location>
        <begin position="1"/>
        <end position="14"/>
    </location>
</feature>
<keyword evidence="5" id="KW-0032">Aminotransferase</keyword>
<dbReference type="Proteomes" id="UP001332931">
    <property type="component" value="Unassembled WGS sequence"/>
</dbReference>
<dbReference type="InterPro" id="IPR004839">
    <property type="entry name" value="Aminotransferase_I/II_large"/>
</dbReference>
<dbReference type="InterPro" id="IPR015421">
    <property type="entry name" value="PyrdxlP-dep_Trfase_major"/>
</dbReference>
<feature type="domain" description="Aminotransferase class I/classII large" evidence="4">
    <location>
        <begin position="45"/>
        <end position="342"/>
    </location>
</feature>
<name>A0ABU7R785_9ACTN</name>
<keyword evidence="5" id="KW-0808">Transferase</keyword>
<evidence type="ECO:0000256" key="3">
    <source>
        <dbReference type="SAM" id="MobiDB-lite"/>
    </source>
</evidence>
<keyword evidence="2" id="KW-0663">Pyridoxal phosphate</keyword>
<gene>
    <name evidence="5" type="ORF">VXJ25_00330</name>
</gene>
<dbReference type="GO" id="GO:0004400">
    <property type="term" value="F:histidinol-phosphate transaminase activity"/>
    <property type="evidence" value="ECO:0007669"/>
    <property type="project" value="UniProtKB-EC"/>
</dbReference>
<proteinExistence type="predicted"/>
<dbReference type="InterPro" id="IPR015422">
    <property type="entry name" value="PyrdxlP-dep_Trfase_small"/>
</dbReference>
<dbReference type="InterPro" id="IPR015424">
    <property type="entry name" value="PyrdxlP-dep_Trfase"/>
</dbReference>
<evidence type="ECO:0000313" key="5">
    <source>
        <dbReference type="EMBL" id="MEE6146446.1"/>
    </source>
</evidence>
<evidence type="ECO:0000313" key="6">
    <source>
        <dbReference type="Proteomes" id="UP001332931"/>
    </source>
</evidence>
<organism evidence="5 6">
    <name type="scientific">Olsenella absiana</name>
    <dbReference type="NCBI Taxonomy" id="3115222"/>
    <lineage>
        <taxon>Bacteria</taxon>
        <taxon>Bacillati</taxon>
        <taxon>Actinomycetota</taxon>
        <taxon>Coriobacteriia</taxon>
        <taxon>Coriobacteriales</taxon>
        <taxon>Atopobiaceae</taxon>
        <taxon>Olsenella</taxon>
    </lineage>
</organism>
<dbReference type="EC" id="2.6.1.9" evidence="5"/>
<dbReference type="Gene3D" id="3.90.1150.10">
    <property type="entry name" value="Aspartate Aminotransferase, domain 1"/>
    <property type="match status" value="1"/>
</dbReference>
<evidence type="ECO:0000256" key="1">
    <source>
        <dbReference type="ARBA" id="ARBA00001933"/>
    </source>
</evidence>
<accession>A0ABU7R785</accession>
<sequence length="398" mass="41123">MALGKEAGEKDARSRRAAGAPAGEGDPRPMGRFEHGGDVWAHPGCTDFSANVNPLGMPAAAREALVRSVDSYAAYPDPDCAALRRAIAAFEGVDAAWVLPTAGASDLMARVCRALRPARALVTAPCYSGYEQALEQVGASVVRHALLERDGLRLTERVLDDVCGCDLVFLASPNNPTSLGVDLGLLGRVVARAAEVGATVVLDECFCDFCERPSGVALAGAWPNLVVMKALTKTFALAGLRVGYGVCSDAGLLAGLAAQGEPWAVSTPAQVAGVAALSEPGFVERTRAYVAAGRARLVAGMRALGLGVVEGEANFLLVRSDRELFSPLLARGFLVRRCENFHGLAGGCGEGGTRLAGGCGEAGAAAPGDGGGPWWYRVAVRTHEENEALLGALAEVLG</sequence>
<reference evidence="5 6" key="1">
    <citation type="submission" date="2024-01" db="EMBL/GenBank/DDBJ databases">
        <title>Description of Olsenella sp. nov., isolated from pig feces.</title>
        <authorList>
            <person name="Chang Y.-H."/>
        </authorList>
    </citation>
    <scope>NUCLEOTIDE SEQUENCE [LARGE SCALE GENOMIC DNA]</scope>
    <source>
        <strain evidence="5 6">YH-ols2223</strain>
    </source>
</reference>
<keyword evidence="6" id="KW-1185">Reference proteome</keyword>